<comment type="similarity">
    <text evidence="1">Belongs to the IF-3 family.</text>
</comment>
<dbReference type="SUPFAM" id="SSF54364">
    <property type="entry name" value="Translation initiation factor IF3, N-terminal domain"/>
    <property type="match status" value="1"/>
</dbReference>
<evidence type="ECO:0000256" key="2">
    <source>
        <dbReference type="ARBA" id="ARBA00022540"/>
    </source>
</evidence>
<name>A0A1G2H6P7_9BACT</name>
<evidence type="ECO:0000259" key="7">
    <source>
        <dbReference type="Pfam" id="PF05198"/>
    </source>
</evidence>
<evidence type="ECO:0000259" key="6">
    <source>
        <dbReference type="Pfam" id="PF00707"/>
    </source>
</evidence>
<dbReference type="GO" id="GO:0016020">
    <property type="term" value="C:membrane"/>
    <property type="evidence" value="ECO:0007669"/>
    <property type="project" value="TreeGrafter"/>
</dbReference>
<sequence>MNPGGRESGVLDGRMIFLYTNGALANQRTRINQFIKAPEVRVIDQTGENLGIKPLQEALTLAQNAGLDLIEIAPTAKPPVVRIMDLGKFQYQLDKEAQKAKKKAREVEVKGIRVRLGTGAHDLALKAKKTEEFMRQGNRVQIQLTLRGREKYLDKKFIGDRLNKILESITIPYTVSEGPKKSPRGFLVTLEAEKHDKNKQISPKKNTGNEDGKNPQASSSPEPLQRQEAPSETTRP</sequence>
<dbReference type="InterPro" id="IPR036788">
    <property type="entry name" value="T_IF-3_C_sf"/>
</dbReference>
<dbReference type="FunFam" id="3.10.20.80:FF:000001">
    <property type="entry name" value="Translation initiation factor IF-3"/>
    <property type="match status" value="1"/>
</dbReference>
<dbReference type="InterPro" id="IPR001288">
    <property type="entry name" value="Translation_initiation_fac_3"/>
</dbReference>
<evidence type="ECO:0000256" key="1">
    <source>
        <dbReference type="ARBA" id="ARBA00005439"/>
    </source>
</evidence>
<dbReference type="AlphaFoldDB" id="A0A1G2H6P7"/>
<dbReference type="EMBL" id="MHOB01000010">
    <property type="protein sequence ID" value="OGZ57990.1"/>
    <property type="molecule type" value="Genomic_DNA"/>
</dbReference>
<feature type="domain" description="Translation initiation factor 3 C-terminal" evidence="6">
    <location>
        <begin position="107"/>
        <end position="190"/>
    </location>
</feature>
<dbReference type="InterPro" id="IPR019815">
    <property type="entry name" value="Translation_initiation_fac_3_C"/>
</dbReference>
<dbReference type="Pfam" id="PF05198">
    <property type="entry name" value="IF3_N"/>
    <property type="match status" value="1"/>
</dbReference>
<dbReference type="GO" id="GO:0003743">
    <property type="term" value="F:translation initiation factor activity"/>
    <property type="evidence" value="ECO:0007669"/>
    <property type="project" value="UniProtKB-UniRule"/>
</dbReference>
<organism evidence="8 9">
    <name type="scientific">Candidatus Ryanbacteria bacterium RIFCSPLOWO2_12_FULL_47_9c</name>
    <dbReference type="NCBI Taxonomy" id="1802131"/>
    <lineage>
        <taxon>Bacteria</taxon>
        <taxon>Candidatus Ryaniibacteriota</taxon>
    </lineage>
</organism>
<dbReference type="GO" id="GO:0032790">
    <property type="term" value="P:ribosome disassembly"/>
    <property type="evidence" value="ECO:0007669"/>
    <property type="project" value="TreeGrafter"/>
</dbReference>
<comment type="caution">
    <text evidence="8">The sequence shown here is derived from an EMBL/GenBank/DDBJ whole genome shotgun (WGS) entry which is preliminary data.</text>
</comment>
<dbReference type="Proteomes" id="UP000178996">
    <property type="component" value="Unassembled WGS sequence"/>
</dbReference>
<evidence type="ECO:0000256" key="4">
    <source>
        <dbReference type="NCBIfam" id="TIGR00168"/>
    </source>
</evidence>
<protein>
    <recommendedName>
        <fullName evidence="4">Translation initiation factor IF-3</fullName>
    </recommendedName>
</protein>
<dbReference type="Gene3D" id="3.30.110.10">
    <property type="entry name" value="Translation initiation factor 3 (IF-3), C-terminal domain"/>
    <property type="match status" value="1"/>
</dbReference>
<feature type="domain" description="Translation initiation factor 3 N-terminal" evidence="7">
    <location>
        <begin position="31"/>
        <end position="100"/>
    </location>
</feature>
<evidence type="ECO:0000256" key="3">
    <source>
        <dbReference type="ARBA" id="ARBA00022917"/>
    </source>
</evidence>
<gene>
    <name evidence="8" type="ORF">A3G60_04170</name>
</gene>
<accession>A0A1G2H6P7</accession>
<evidence type="ECO:0000256" key="5">
    <source>
        <dbReference type="SAM" id="MobiDB-lite"/>
    </source>
</evidence>
<dbReference type="InterPro" id="IPR036787">
    <property type="entry name" value="T_IF-3_N_sf"/>
</dbReference>
<dbReference type="GO" id="GO:0005829">
    <property type="term" value="C:cytosol"/>
    <property type="evidence" value="ECO:0007669"/>
    <property type="project" value="TreeGrafter"/>
</dbReference>
<dbReference type="Pfam" id="PF00707">
    <property type="entry name" value="IF3_C"/>
    <property type="match status" value="1"/>
</dbReference>
<evidence type="ECO:0000313" key="9">
    <source>
        <dbReference type="Proteomes" id="UP000178996"/>
    </source>
</evidence>
<dbReference type="Gene3D" id="3.10.20.80">
    <property type="entry name" value="Translation initiation factor 3 (IF-3), N-terminal domain"/>
    <property type="match status" value="1"/>
</dbReference>
<proteinExistence type="inferred from homology"/>
<dbReference type="PANTHER" id="PTHR10938">
    <property type="entry name" value="TRANSLATION INITIATION FACTOR IF-3"/>
    <property type="match status" value="1"/>
</dbReference>
<dbReference type="NCBIfam" id="TIGR00168">
    <property type="entry name" value="infC"/>
    <property type="match status" value="1"/>
</dbReference>
<keyword evidence="3" id="KW-0648">Protein biosynthesis</keyword>
<keyword evidence="2 8" id="KW-0396">Initiation factor</keyword>
<dbReference type="InterPro" id="IPR019814">
    <property type="entry name" value="Translation_initiation_fac_3_N"/>
</dbReference>
<reference evidence="8 9" key="1">
    <citation type="journal article" date="2016" name="Nat. Commun.">
        <title>Thousands of microbial genomes shed light on interconnected biogeochemical processes in an aquifer system.</title>
        <authorList>
            <person name="Anantharaman K."/>
            <person name="Brown C.T."/>
            <person name="Hug L.A."/>
            <person name="Sharon I."/>
            <person name="Castelle C.J."/>
            <person name="Probst A.J."/>
            <person name="Thomas B.C."/>
            <person name="Singh A."/>
            <person name="Wilkins M.J."/>
            <person name="Karaoz U."/>
            <person name="Brodie E.L."/>
            <person name="Williams K.H."/>
            <person name="Hubbard S.S."/>
            <person name="Banfield J.F."/>
        </authorList>
    </citation>
    <scope>NUCLEOTIDE SEQUENCE [LARGE SCALE GENOMIC DNA]</scope>
</reference>
<dbReference type="GO" id="GO:0043022">
    <property type="term" value="F:ribosome binding"/>
    <property type="evidence" value="ECO:0007669"/>
    <property type="project" value="TreeGrafter"/>
</dbReference>
<evidence type="ECO:0000313" key="8">
    <source>
        <dbReference type="EMBL" id="OGZ57990.1"/>
    </source>
</evidence>
<feature type="region of interest" description="Disordered" evidence="5">
    <location>
        <begin position="188"/>
        <end position="236"/>
    </location>
</feature>
<feature type="compositionally biased region" description="Polar residues" evidence="5">
    <location>
        <begin position="215"/>
        <end position="236"/>
    </location>
</feature>
<dbReference type="PANTHER" id="PTHR10938:SF0">
    <property type="entry name" value="TRANSLATION INITIATION FACTOR IF-3, MITOCHONDRIAL"/>
    <property type="match status" value="1"/>
</dbReference>
<dbReference type="SUPFAM" id="SSF55200">
    <property type="entry name" value="Translation initiation factor IF3, C-terminal domain"/>
    <property type="match status" value="1"/>
</dbReference>